<evidence type="ECO:0000313" key="6">
    <source>
        <dbReference type="EMBL" id="GAA3702844.1"/>
    </source>
</evidence>
<comment type="caution">
    <text evidence="6">The sequence shown here is derived from an EMBL/GenBank/DDBJ whole genome shotgun (WGS) entry which is preliminary data.</text>
</comment>
<evidence type="ECO:0000256" key="4">
    <source>
        <dbReference type="SAM" id="Phobius"/>
    </source>
</evidence>
<dbReference type="InterPro" id="IPR036188">
    <property type="entry name" value="FAD/NAD-bd_sf"/>
</dbReference>
<keyword evidence="4" id="KW-1133">Transmembrane helix</keyword>
<protein>
    <submittedName>
        <fullName evidence="6">FAD-dependent oxidoreductase</fullName>
    </submittedName>
</protein>
<keyword evidence="2" id="KW-0285">Flavoprotein</keyword>
<feature type="transmembrane region" description="Helical" evidence="4">
    <location>
        <begin position="7"/>
        <end position="29"/>
    </location>
</feature>
<accession>A0ABP7DFB4</accession>
<keyword evidence="3" id="KW-0274">FAD</keyword>
<dbReference type="PRINTS" id="PR00420">
    <property type="entry name" value="RNGMNOXGNASE"/>
</dbReference>
<dbReference type="Proteomes" id="UP001500902">
    <property type="component" value="Unassembled WGS sequence"/>
</dbReference>
<dbReference type="SUPFAM" id="SSF51905">
    <property type="entry name" value="FAD/NAD(P)-binding domain"/>
    <property type="match status" value="1"/>
</dbReference>
<evidence type="ECO:0000256" key="3">
    <source>
        <dbReference type="ARBA" id="ARBA00022827"/>
    </source>
</evidence>
<proteinExistence type="predicted"/>
<name>A0ABP7DFB4_9ACTN</name>
<keyword evidence="4" id="KW-0472">Membrane</keyword>
<reference evidence="7" key="1">
    <citation type="journal article" date="2019" name="Int. J. Syst. Evol. Microbiol.">
        <title>The Global Catalogue of Microorganisms (GCM) 10K type strain sequencing project: providing services to taxonomists for standard genome sequencing and annotation.</title>
        <authorList>
            <consortium name="The Broad Institute Genomics Platform"/>
            <consortium name="The Broad Institute Genome Sequencing Center for Infectious Disease"/>
            <person name="Wu L."/>
            <person name="Ma J."/>
        </authorList>
    </citation>
    <scope>NUCLEOTIDE SEQUENCE [LARGE SCALE GENOMIC DNA]</scope>
    <source>
        <strain evidence="7">JCM 16904</strain>
    </source>
</reference>
<dbReference type="PANTHER" id="PTHR43004">
    <property type="entry name" value="TRK SYSTEM POTASSIUM UPTAKE PROTEIN"/>
    <property type="match status" value="1"/>
</dbReference>
<dbReference type="InterPro" id="IPR002938">
    <property type="entry name" value="FAD-bd"/>
</dbReference>
<keyword evidence="7" id="KW-1185">Reference proteome</keyword>
<evidence type="ECO:0000256" key="1">
    <source>
        <dbReference type="ARBA" id="ARBA00001974"/>
    </source>
</evidence>
<evidence type="ECO:0000313" key="7">
    <source>
        <dbReference type="Proteomes" id="UP001500902"/>
    </source>
</evidence>
<gene>
    <name evidence="6" type="ORF">GCM10022224_080810</name>
</gene>
<evidence type="ECO:0000259" key="5">
    <source>
        <dbReference type="Pfam" id="PF01494"/>
    </source>
</evidence>
<evidence type="ECO:0000256" key="2">
    <source>
        <dbReference type="ARBA" id="ARBA00022630"/>
    </source>
</evidence>
<dbReference type="RefSeq" id="WP_344890870.1">
    <property type="nucleotide sequence ID" value="NZ_BAAAZP010000170.1"/>
</dbReference>
<sequence length="541" mass="57813">MREETTPVLIVGGGSVGLSASLFLSWLGVRSVLVERHPTTSIHPRAWGWYPRTLELFRQVGAADRVLHESLGFVGHNANGKVESLAGKEIHVSRIPEPEEVGGVSPIPRIISLPQDRVDPIIRARAEELGGDLRFGTELSDLAQEGDGVVATVVKDGVKQTIRAQYVIAADGARGRLRESLGIARHGRGVLRHQISILFRADLRQALGERRFAVCQVENAEVDGVLGHDDTLRQGTLIITFHPEKGERAEDYTPERCVHLVRAAVGVPDLDVELRDVLPWEMGSLAAETYAAGRVFLAGDAAHVIPPIGGYGAGTGIQDVHNLAWKLRAVLSGYASPSLLDTYDAERRPVGVATIEQAGLRLAARAGFATPEQAAKVADTISVTFGYAYRSPSIVQEEPSAAPGGEPVFVHPRELTGRPGTRAPHLWVRRDGAVSSVLDLFGAQPVLLAGEDAADWYAAAGEAAGALGVPLRVHRFGHDLLPTDGEDRSPYDVYGITPSGAVLVRPDGFVCWRSPSSGSSPETTVGEALAAMLGRQPEEGS</sequence>
<dbReference type="PANTHER" id="PTHR43004:SF19">
    <property type="entry name" value="BINDING MONOOXYGENASE, PUTATIVE (JCVI)-RELATED"/>
    <property type="match status" value="1"/>
</dbReference>
<dbReference type="Gene3D" id="3.40.30.120">
    <property type="match status" value="1"/>
</dbReference>
<dbReference type="EMBL" id="BAAAZP010000170">
    <property type="protein sequence ID" value="GAA3702844.1"/>
    <property type="molecule type" value="Genomic_DNA"/>
</dbReference>
<dbReference type="Pfam" id="PF01494">
    <property type="entry name" value="FAD_binding_3"/>
    <property type="match status" value="1"/>
</dbReference>
<dbReference type="Gene3D" id="3.30.9.10">
    <property type="entry name" value="D-Amino Acid Oxidase, subunit A, domain 2"/>
    <property type="match status" value="1"/>
</dbReference>
<comment type="cofactor">
    <cofactor evidence="1">
        <name>FAD</name>
        <dbReference type="ChEBI" id="CHEBI:57692"/>
    </cofactor>
</comment>
<dbReference type="Pfam" id="PF21274">
    <property type="entry name" value="Rng_hyd_C"/>
    <property type="match status" value="1"/>
</dbReference>
<dbReference type="Gene3D" id="3.50.50.60">
    <property type="entry name" value="FAD/NAD(P)-binding domain"/>
    <property type="match status" value="1"/>
</dbReference>
<keyword evidence="4" id="KW-0812">Transmembrane</keyword>
<dbReference type="InterPro" id="IPR050641">
    <property type="entry name" value="RIFMO-like"/>
</dbReference>
<organism evidence="6 7">
    <name type="scientific">Nonomuraea antimicrobica</name>
    <dbReference type="NCBI Taxonomy" id="561173"/>
    <lineage>
        <taxon>Bacteria</taxon>
        <taxon>Bacillati</taxon>
        <taxon>Actinomycetota</taxon>
        <taxon>Actinomycetes</taxon>
        <taxon>Streptosporangiales</taxon>
        <taxon>Streptosporangiaceae</taxon>
        <taxon>Nonomuraea</taxon>
    </lineage>
</organism>
<feature type="domain" description="FAD-binding" evidence="5">
    <location>
        <begin position="6"/>
        <end position="357"/>
    </location>
</feature>